<dbReference type="AlphaFoldDB" id="A0AAD2D688"/>
<evidence type="ECO:0000256" key="11">
    <source>
        <dbReference type="SAM" id="MobiDB-lite"/>
    </source>
</evidence>
<dbReference type="Pfam" id="PF00069">
    <property type="entry name" value="Pkinase"/>
    <property type="match status" value="1"/>
</dbReference>
<dbReference type="GO" id="GO:0005524">
    <property type="term" value="F:ATP binding"/>
    <property type="evidence" value="ECO:0007669"/>
    <property type="project" value="UniProtKB-UniRule"/>
</dbReference>
<dbReference type="PANTHER" id="PTHR47634">
    <property type="entry name" value="PROTEIN KINASE DOMAIN-CONTAINING PROTEIN-RELATED"/>
    <property type="match status" value="1"/>
</dbReference>
<keyword evidence="4 9" id="KW-0547">Nucleotide-binding</keyword>
<reference evidence="13" key="1">
    <citation type="submission" date="2023-07" db="EMBL/GenBank/DDBJ databases">
        <authorList>
            <consortium name="AG Swart"/>
            <person name="Singh M."/>
            <person name="Singh A."/>
            <person name="Seah K."/>
            <person name="Emmerich C."/>
        </authorList>
    </citation>
    <scope>NUCLEOTIDE SEQUENCE</scope>
    <source>
        <strain evidence="13">DP1</strain>
    </source>
</reference>
<gene>
    <name evidence="13" type="ORF">ECRASSUSDP1_LOCUS24337</name>
</gene>
<feature type="compositionally biased region" description="Basic residues" evidence="11">
    <location>
        <begin position="1"/>
        <end position="11"/>
    </location>
</feature>
<dbReference type="GO" id="GO:0004674">
    <property type="term" value="F:protein serine/threonine kinase activity"/>
    <property type="evidence" value="ECO:0007669"/>
    <property type="project" value="UniProtKB-KW"/>
</dbReference>
<dbReference type="PROSITE" id="PS00108">
    <property type="entry name" value="PROTEIN_KINASE_ST"/>
    <property type="match status" value="1"/>
</dbReference>
<dbReference type="PANTHER" id="PTHR47634:SF9">
    <property type="entry name" value="PROTEIN KINASE DOMAIN-CONTAINING PROTEIN-RELATED"/>
    <property type="match status" value="1"/>
</dbReference>
<evidence type="ECO:0000256" key="3">
    <source>
        <dbReference type="ARBA" id="ARBA00022679"/>
    </source>
</evidence>
<dbReference type="GO" id="GO:0000245">
    <property type="term" value="P:spliceosomal complex assembly"/>
    <property type="evidence" value="ECO:0007669"/>
    <property type="project" value="TreeGrafter"/>
</dbReference>
<evidence type="ECO:0000256" key="5">
    <source>
        <dbReference type="ARBA" id="ARBA00022777"/>
    </source>
</evidence>
<dbReference type="PROSITE" id="PS50011">
    <property type="entry name" value="PROTEIN_KINASE_DOM"/>
    <property type="match status" value="1"/>
</dbReference>
<dbReference type="SMART" id="SM00220">
    <property type="entry name" value="S_TKc"/>
    <property type="match status" value="1"/>
</dbReference>
<evidence type="ECO:0000313" key="14">
    <source>
        <dbReference type="Proteomes" id="UP001295684"/>
    </source>
</evidence>
<keyword evidence="6 9" id="KW-0067">ATP-binding</keyword>
<keyword evidence="14" id="KW-1185">Reference proteome</keyword>
<keyword evidence="5" id="KW-0418">Kinase</keyword>
<dbReference type="InterPro" id="IPR017441">
    <property type="entry name" value="Protein_kinase_ATP_BS"/>
</dbReference>
<feature type="compositionally biased region" description="Basic and acidic residues" evidence="11">
    <location>
        <begin position="14"/>
        <end position="28"/>
    </location>
</feature>
<evidence type="ECO:0000256" key="10">
    <source>
        <dbReference type="SAM" id="Coils"/>
    </source>
</evidence>
<evidence type="ECO:0000256" key="2">
    <source>
        <dbReference type="ARBA" id="ARBA00022527"/>
    </source>
</evidence>
<accession>A0AAD2D688</accession>
<dbReference type="FunFam" id="1.10.510.10:FF:000339">
    <property type="entry name" value="Serine/threonine-protein kinase SRPK-like protein"/>
    <property type="match status" value="1"/>
</dbReference>
<dbReference type="EC" id="2.7.11.1" evidence="1"/>
<dbReference type="Gene3D" id="1.10.510.10">
    <property type="entry name" value="Transferase(Phosphotransferase) domain 1"/>
    <property type="match status" value="2"/>
</dbReference>
<evidence type="ECO:0000256" key="9">
    <source>
        <dbReference type="PROSITE-ProRule" id="PRU10141"/>
    </source>
</evidence>
<comment type="catalytic activity">
    <reaction evidence="8">
        <text>L-seryl-[protein] + ATP = O-phospho-L-seryl-[protein] + ADP + H(+)</text>
        <dbReference type="Rhea" id="RHEA:17989"/>
        <dbReference type="Rhea" id="RHEA-COMP:9863"/>
        <dbReference type="Rhea" id="RHEA-COMP:11604"/>
        <dbReference type="ChEBI" id="CHEBI:15378"/>
        <dbReference type="ChEBI" id="CHEBI:29999"/>
        <dbReference type="ChEBI" id="CHEBI:30616"/>
        <dbReference type="ChEBI" id="CHEBI:83421"/>
        <dbReference type="ChEBI" id="CHEBI:456216"/>
        <dbReference type="EC" id="2.7.11.1"/>
    </reaction>
</comment>
<dbReference type="EMBL" id="CAMPGE010025052">
    <property type="protein sequence ID" value="CAI2382849.1"/>
    <property type="molecule type" value="Genomic_DNA"/>
</dbReference>
<evidence type="ECO:0000256" key="6">
    <source>
        <dbReference type="ARBA" id="ARBA00022840"/>
    </source>
</evidence>
<keyword evidence="2" id="KW-0723">Serine/threonine-protein kinase</keyword>
<feature type="compositionally biased region" description="Basic and acidic residues" evidence="11">
    <location>
        <begin position="52"/>
        <end position="65"/>
    </location>
</feature>
<comment type="caution">
    <text evidence="13">The sequence shown here is derived from an EMBL/GenBank/DDBJ whole genome shotgun (WGS) entry which is preliminary data.</text>
</comment>
<organism evidence="13 14">
    <name type="scientific">Euplotes crassus</name>
    <dbReference type="NCBI Taxonomy" id="5936"/>
    <lineage>
        <taxon>Eukaryota</taxon>
        <taxon>Sar</taxon>
        <taxon>Alveolata</taxon>
        <taxon>Ciliophora</taxon>
        <taxon>Intramacronucleata</taxon>
        <taxon>Spirotrichea</taxon>
        <taxon>Hypotrichia</taxon>
        <taxon>Euplotida</taxon>
        <taxon>Euplotidae</taxon>
        <taxon>Moneuplotes</taxon>
    </lineage>
</organism>
<feature type="compositionally biased region" description="Polar residues" evidence="11">
    <location>
        <begin position="29"/>
        <end position="51"/>
    </location>
</feature>
<dbReference type="InterPro" id="IPR000719">
    <property type="entry name" value="Prot_kinase_dom"/>
</dbReference>
<feature type="domain" description="Protein kinase" evidence="12">
    <location>
        <begin position="143"/>
        <end position="745"/>
    </location>
</feature>
<feature type="compositionally biased region" description="Basic and acidic residues" evidence="11">
    <location>
        <begin position="472"/>
        <end position="502"/>
    </location>
</feature>
<proteinExistence type="predicted"/>
<protein>
    <recommendedName>
        <fullName evidence="1">non-specific serine/threonine protein kinase</fullName>
        <ecNumber evidence="1">2.7.11.1</ecNumber>
    </recommendedName>
</protein>
<feature type="compositionally biased region" description="Basic residues" evidence="11">
    <location>
        <begin position="503"/>
        <end position="514"/>
    </location>
</feature>
<dbReference type="GO" id="GO:0050684">
    <property type="term" value="P:regulation of mRNA processing"/>
    <property type="evidence" value="ECO:0007669"/>
    <property type="project" value="TreeGrafter"/>
</dbReference>
<dbReference type="Gene3D" id="3.30.200.20">
    <property type="entry name" value="Phosphorylase Kinase, domain 1"/>
    <property type="match status" value="1"/>
</dbReference>
<evidence type="ECO:0000256" key="4">
    <source>
        <dbReference type="ARBA" id="ARBA00022741"/>
    </source>
</evidence>
<evidence type="ECO:0000256" key="8">
    <source>
        <dbReference type="ARBA" id="ARBA00048679"/>
    </source>
</evidence>
<dbReference type="InterPro" id="IPR011009">
    <property type="entry name" value="Kinase-like_dom_sf"/>
</dbReference>
<feature type="region of interest" description="Disordered" evidence="11">
    <location>
        <begin position="434"/>
        <end position="530"/>
    </location>
</feature>
<dbReference type="InterPro" id="IPR051334">
    <property type="entry name" value="SRPK"/>
</dbReference>
<dbReference type="Proteomes" id="UP001295684">
    <property type="component" value="Unassembled WGS sequence"/>
</dbReference>
<evidence type="ECO:0000259" key="12">
    <source>
        <dbReference type="PROSITE" id="PS50011"/>
    </source>
</evidence>
<feature type="compositionally biased region" description="Basic and acidic residues" evidence="11">
    <location>
        <begin position="434"/>
        <end position="461"/>
    </location>
</feature>
<evidence type="ECO:0000256" key="1">
    <source>
        <dbReference type="ARBA" id="ARBA00012513"/>
    </source>
</evidence>
<sequence length="916" mass="106366">MSDTGKHKKIKNSMSKDTDKALEEEKIQEFQQMIYQKLENANNGETTPNTKKAQENKRNEYRENVRASGNQLRHEAEDRHHKKGDDHKGHEKDSRIVEAKPLKDELGESFYEDSDSSEDEGLPDYKIGGYHPVHVGEVFKERYVVIQKLGWGHFSTVWLAKDKKYNTYVALKVQKSAQHYIEAAYDEVQILDQVSSFWRKKEWQESLKHYYKDDPKKLKEIENSSKYCHTVQLLNAFLHHGPNGTHYVMVFEILGVNLLEIIKRYDYKGVPLHLVRELTKQCLVGLDYMSRICKLIHTDLKPENVVITLTKNELKGIKEKGVLKTTKMYHQDEDQIARIVAGAHDNIILSSRAEKEETKAVHKDSISITDAHSKDWNEMTAKEKKNYRKNKRKRIKKYITQGKLPENYDDLEKEQKEALYAEVRSQIEQENLKREANLEAKKEHDHKEKETEIEIDSKDIEISQLETTGMTKTEKNEPASKEAEEEKPEIKQPQDEKNDSVKKKSSKKKAKAFRHSSAPRNNGDDLDEGDLKELEKLQQLMGEGMDDAPSHLNIPKLNTHLIKDDQKTKDKLTKRGPKIDEDVNLAIVDMGNGCWTHHHFTSQIQTRQYRSPETIIGVPYGPSADIWSLACMVFELLTGDFLFEPRKGYYYDQDDDHLAQMIELLGRMPKNFALSGKNSKRFFDSTGHLRKIRGLNYWPLQRVLTEKYRFVPKEADALADFLQCMLAWYPEKRATAQEMLEHPWLKMPRNDEFKMEAQEYEKMMEEIKKKEEAEKIKRELEVILREGSMEPEILSKKIRSENMSELAESNFEKNAADIEDLTFSDIDAEPVHDDEDSITLGYDGTETDDDEHYIPRDNSFDLDPDADTLIKPAKEKYNLFVGGGYGKGKPLNNSFTGPYNNMDHIHIDRGANKQFD</sequence>
<evidence type="ECO:0000256" key="7">
    <source>
        <dbReference type="ARBA" id="ARBA00047899"/>
    </source>
</evidence>
<keyword evidence="10" id="KW-0175">Coiled coil</keyword>
<dbReference type="SUPFAM" id="SSF56112">
    <property type="entry name" value="Protein kinase-like (PK-like)"/>
    <property type="match status" value="1"/>
</dbReference>
<feature type="binding site" evidence="9">
    <location>
        <position position="172"/>
    </location>
    <ligand>
        <name>ATP</name>
        <dbReference type="ChEBI" id="CHEBI:30616"/>
    </ligand>
</feature>
<evidence type="ECO:0000313" key="13">
    <source>
        <dbReference type="EMBL" id="CAI2382849.1"/>
    </source>
</evidence>
<feature type="coiled-coil region" evidence="10">
    <location>
        <begin position="750"/>
        <end position="783"/>
    </location>
</feature>
<feature type="compositionally biased region" description="Basic and acidic residues" evidence="11">
    <location>
        <begin position="72"/>
        <end position="99"/>
    </location>
</feature>
<comment type="catalytic activity">
    <reaction evidence="7">
        <text>L-threonyl-[protein] + ATP = O-phospho-L-threonyl-[protein] + ADP + H(+)</text>
        <dbReference type="Rhea" id="RHEA:46608"/>
        <dbReference type="Rhea" id="RHEA-COMP:11060"/>
        <dbReference type="Rhea" id="RHEA-COMP:11605"/>
        <dbReference type="ChEBI" id="CHEBI:15378"/>
        <dbReference type="ChEBI" id="CHEBI:30013"/>
        <dbReference type="ChEBI" id="CHEBI:30616"/>
        <dbReference type="ChEBI" id="CHEBI:61977"/>
        <dbReference type="ChEBI" id="CHEBI:456216"/>
        <dbReference type="EC" id="2.7.11.1"/>
    </reaction>
</comment>
<dbReference type="PROSITE" id="PS00107">
    <property type="entry name" value="PROTEIN_KINASE_ATP"/>
    <property type="match status" value="1"/>
</dbReference>
<feature type="region of interest" description="Disordered" evidence="11">
    <location>
        <begin position="1"/>
        <end position="99"/>
    </location>
</feature>
<name>A0AAD2D688_EUPCR</name>
<dbReference type="InterPro" id="IPR008271">
    <property type="entry name" value="Ser/Thr_kinase_AS"/>
</dbReference>
<keyword evidence="3" id="KW-0808">Transferase</keyword>